<gene>
    <name evidence="1" type="ORF">J2Z37_000523</name>
</gene>
<protein>
    <recommendedName>
        <fullName evidence="3">YqzL family protein</fullName>
    </recommendedName>
</protein>
<dbReference type="InterPro" id="IPR025617">
    <property type="entry name" value="YqzL"/>
</dbReference>
<comment type="caution">
    <text evidence="1">The sequence shown here is derived from an EMBL/GenBank/DDBJ whole genome shotgun (WGS) entry which is preliminary data.</text>
</comment>
<evidence type="ECO:0008006" key="3">
    <source>
        <dbReference type="Google" id="ProtNLM"/>
    </source>
</evidence>
<keyword evidence="2" id="KW-1185">Reference proteome</keyword>
<evidence type="ECO:0000313" key="2">
    <source>
        <dbReference type="Proteomes" id="UP001519343"/>
    </source>
</evidence>
<evidence type="ECO:0000313" key="1">
    <source>
        <dbReference type="EMBL" id="MBP1930536.1"/>
    </source>
</evidence>
<sequence>MQNLSWTFFSATGNIDAYLLYKDFERMTNRVDEPELSIESEESEG</sequence>
<accession>A0ABS4GJV4</accession>
<reference evidence="1 2" key="1">
    <citation type="submission" date="2021-03" db="EMBL/GenBank/DDBJ databases">
        <title>Genomic Encyclopedia of Type Strains, Phase IV (KMG-IV): sequencing the most valuable type-strain genomes for metagenomic binning, comparative biology and taxonomic classification.</title>
        <authorList>
            <person name="Goeker M."/>
        </authorList>
    </citation>
    <scope>NUCLEOTIDE SEQUENCE [LARGE SCALE GENOMIC DNA]</scope>
    <source>
        <strain evidence="1 2">DSM 24738</strain>
    </source>
</reference>
<dbReference type="Pfam" id="PF14006">
    <property type="entry name" value="YqzL"/>
    <property type="match status" value="1"/>
</dbReference>
<dbReference type="Proteomes" id="UP001519343">
    <property type="component" value="Unassembled WGS sequence"/>
</dbReference>
<dbReference type="EMBL" id="JAGGKT010000001">
    <property type="protein sequence ID" value="MBP1930536.1"/>
    <property type="molecule type" value="Genomic_DNA"/>
</dbReference>
<organism evidence="1 2">
    <name type="scientific">Ammoniphilus resinae</name>
    <dbReference type="NCBI Taxonomy" id="861532"/>
    <lineage>
        <taxon>Bacteria</taxon>
        <taxon>Bacillati</taxon>
        <taxon>Bacillota</taxon>
        <taxon>Bacilli</taxon>
        <taxon>Bacillales</taxon>
        <taxon>Paenibacillaceae</taxon>
        <taxon>Aneurinibacillus group</taxon>
        <taxon>Ammoniphilus</taxon>
    </lineage>
</organism>
<name>A0ABS4GJV4_9BACL</name>
<dbReference type="RefSeq" id="WP_209808582.1">
    <property type="nucleotide sequence ID" value="NZ_JAGGKT010000001.1"/>
</dbReference>
<proteinExistence type="predicted"/>